<evidence type="ECO:0000313" key="1">
    <source>
        <dbReference type="EMBL" id="KAE9406051.1"/>
    </source>
</evidence>
<name>A0A6A4I681_9AGAR</name>
<feature type="non-terminal residue" evidence="1">
    <location>
        <position position="1"/>
    </location>
</feature>
<accession>A0A6A4I681</accession>
<dbReference type="Proteomes" id="UP000799118">
    <property type="component" value="Unassembled WGS sequence"/>
</dbReference>
<proteinExistence type="predicted"/>
<dbReference type="AlphaFoldDB" id="A0A6A4I681"/>
<dbReference type="EMBL" id="ML769405">
    <property type="protein sequence ID" value="KAE9406051.1"/>
    <property type="molecule type" value="Genomic_DNA"/>
</dbReference>
<keyword evidence="2" id="KW-1185">Reference proteome</keyword>
<dbReference type="OrthoDB" id="3259198at2759"/>
<organism evidence="1 2">
    <name type="scientific">Gymnopus androsaceus JB14</name>
    <dbReference type="NCBI Taxonomy" id="1447944"/>
    <lineage>
        <taxon>Eukaryota</taxon>
        <taxon>Fungi</taxon>
        <taxon>Dikarya</taxon>
        <taxon>Basidiomycota</taxon>
        <taxon>Agaricomycotina</taxon>
        <taxon>Agaricomycetes</taxon>
        <taxon>Agaricomycetidae</taxon>
        <taxon>Agaricales</taxon>
        <taxon>Marasmiineae</taxon>
        <taxon>Omphalotaceae</taxon>
        <taxon>Gymnopus</taxon>
    </lineage>
</organism>
<gene>
    <name evidence="1" type="ORF">BT96DRAFT_811617</name>
</gene>
<evidence type="ECO:0008006" key="3">
    <source>
        <dbReference type="Google" id="ProtNLM"/>
    </source>
</evidence>
<reference evidence="1" key="1">
    <citation type="journal article" date="2019" name="Environ. Microbiol.">
        <title>Fungal ecological strategies reflected in gene transcription - a case study of two litter decomposers.</title>
        <authorList>
            <person name="Barbi F."/>
            <person name="Kohler A."/>
            <person name="Barry K."/>
            <person name="Baskaran P."/>
            <person name="Daum C."/>
            <person name="Fauchery L."/>
            <person name="Ihrmark K."/>
            <person name="Kuo A."/>
            <person name="LaButti K."/>
            <person name="Lipzen A."/>
            <person name="Morin E."/>
            <person name="Grigoriev I.V."/>
            <person name="Henrissat B."/>
            <person name="Lindahl B."/>
            <person name="Martin F."/>
        </authorList>
    </citation>
    <scope>NUCLEOTIDE SEQUENCE</scope>
    <source>
        <strain evidence="1">JB14</strain>
    </source>
</reference>
<sequence>NMADVVWATLEKYGLVGQVLAFMMDNASNNDTLVEAIEQKCNILNIPFKATHSRLRCMPHTVHLAVLRASTF</sequence>
<evidence type="ECO:0000313" key="2">
    <source>
        <dbReference type="Proteomes" id="UP000799118"/>
    </source>
</evidence>
<protein>
    <recommendedName>
        <fullName evidence="3">DUF659 domain-containing protein</fullName>
    </recommendedName>
</protein>